<dbReference type="GO" id="GO:0031298">
    <property type="term" value="C:replication fork protection complex"/>
    <property type="evidence" value="ECO:0007669"/>
    <property type="project" value="TreeGrafter"/>
</dbReference>
<name>A0A3N4L5C0_9PEZI</name>
<feature type="compositionally biased region" description="Acidic residues" evidence="8">
    <location>
        <begin position="586"/>
        <end position="599"/>
    </location>
</feature>
<evidence type="ECO:0000259" key="9">
    <source>
        <dbReference type="Pfam" id="PF04821"/>
    </source>
</evidence>
<comment type="similarity">
    <text evidence="2">Belongs to the timeless family.</text>
</comment>
<dbReference type="PANTHER" id="PTHR22940">
    <property type="entry name" value="TIMEOUT/TIMELESS-2"/>
    <property type="match status" value="1"/>
</dbReference>
<feature type="compositionally biased region" description="Acidic residues" evidence="8">
    <location>
        <begin position="1073"/>
        <end position="1087"/>
    </location>
</feature>
<accession>A0A3N4L5C0</accession>
<feature type="compositionally biased region" description="Acidic residues" evidence="8">
    <location>
        <begin position="1104"/>
        <end position="1113"/>
    </location>
</feature>
<feature type="compositionally biased region" description="Basic residues" evidence="8">
    <location>
        <begin position="949"/>
        <end position="959"/>
    </location>
</feature>
<dbReference type="OrthoDB" id="310853at2759"/>
<dbReference type="InParanoid" id="A0A3N4L5C0"/>
<sequence>MESDSENDTQAFAAAPETVDPLIRAHILSLVSALGGVTPTGYDLGDDALACLKDLRRWLRLYDEKLNRYDVARCMAEANLVNGDLVEILADWKEEDTENKAKHRLALACVEILVPLTWPFEKSLSEMTQNHHRHQPVLLHAQASYKSAILRHSSRKILSSIARVALPSVAIPAIERTERDEGIIRLVLYFFRNIAMIEHPNPNESDTGEDINRCATIEAFNDQNVIHLLLAIASNMGGEFVTQDVVVMEAVYHLLKSVDIEQLFRTEEEERNKKVGSLTDLLKREDEMKRAAARSRSTRHNRFGTTVWMEKDDGRRAFVSGQDALLGRDTAQKKMDSSKKWKKPKGSDVKGVGHKTEFDLVVTLEGASKPQMRTFVEDFLDAGFNPLFSHVRRAIDRDAERLLNTNQRQFFYLVAWFLKAERARRKAAAKLQLQQPTADAAAADDSFSLVASVLNQEMLITLNRRMTEWYESKSWLELQSGMRCFTQILLTVQDMTASPLEEDQEIAENIQNRLFYEETTLDLIIGILRSYTKQPFGWLDDCTEMVHVHLKMLERYSKQHDHLFVRSKRQQKAKKKRQQQDGIDMPADDDNNEEDDEELSLQSRNTMRERAFDFKKFEGKLLQQSCVSTFLAFLDNYKELSYAQVKRAITFFHRIFVKRQEEVLLFRIDIVEQFYRIMQDPDGLPQGHPARKEMDQFVKYYLRKLIKKLENRPEMYVELLFTKLNSTMHYLTHGYDKEIRVRVPRPAAELHIPGLPRNEQIGVAVGALVDDNKGDAVDWVKDVLNKAISERKAWEAEDAARRILEAEAAADAGAEVIESEAPKPPYITITPDTEERKTALFKDAKLRLLMTILGLERLGVDNESPETPWIIPATLTSENLKESFDLLKKYTNDPLVLDDGIAAEDLIKRKSRPRLSAPDSEPDDNENDEENEFVPGGPTETQPLEPRKKPARPPRRRRRDPVDDESAMDLDALAAAEERLAARLQKDKEKRVAIKSTLYVHESDDELDPEQEIAFLLREKAQREGGPARLETGGGASAKLFSRLVAPAGTGTRKRKKVGGGSPEKKKKRVVEESDATEELDEEDEEDRGVISRDATPVVPGDGTGEEEEEQEESGNSGGGTASPKGRGDVDMVDAGEDDDGEEEEEAPRPSASASRARRGPVIVDSDSE</sequence>
<dbReference type="Pfam" id="PF04821">
    <property type="entry name" value="TIMELESS"/>
    <property type="match status" value="1"/>
</dbReference>
<keyword evidence="5" id="KW-0539">Nucleus</keyword>
<evidence type="ECO:0000256" key="5">
    <source>
        <dbReference type="ARBA" id="ARBA00023242"/>
    </source>
</evidence>
<dbReference type="PANTHER" id="PTHR22940:SF4">
    <property type="entry name" value="PROTEIN TIMELESS HOMOLOG"/>
    <property type="match status" value="1"/>
</dbReference>
<feature type="region of interest" description="Disordered" evidence="8">
    <location>
        <begin position="912"/>
        <end position="970"/>
    </location>
</feature>
<evidence type="ECO:0000256" key="6">
    <source>
        <dbReference type="ARBA" id="ARBA00023254"/>
    </source>
</evidence>
<feature type="region of interest" description="Disordered" evidence="8">
    <location>
        <begin position="1023"/>
        <end position="1169"/>
    </location>
</feature>
<proteinExistence type="inferred from homology"/>
<evidence type="ECO:0000256" key="1">
    <source>
        <dbReference type="ARBA" id="ARBA00004123"/>
    </source>
</evidence>
<feature type="domain" description="Timeless N-terminal" evidence="9">
    <location>
        <begin position="42"/>
        <end position="309"/>
    </location>
</feature>
<feature type="compositionally biased region" description="Acidic residues" evidence="8">
    <location>
        <begin position="1131"/>
        <end position="1146"/>
    </location>
</feature>
<dbReference type="AlphaFoldDB" id="A0A3N4L5C0"/>
<keyword evidence="7" id="KW-0131">Cell cycle</keyword>
<dbReference type="GO" id="GO:0003677">
    <property type="term" value="F:DNA binding"/>
    <property type="evidence" value="ECO:0007669"/>
    <property type="project" value="TreeGrafter"/>
</dbReference>
<evidence type="ECO:0000313" key="10">
    <source>
        <dbReference type="EMBL" id="RPB16968.1"/>
    </source>
</evidence>
<feature type="compositionally biased region" description="Acidic residues" evidence="8">
    <location>
        <begin position="920"/>
        <end position="932"/>
    </location>
</feature>
<dbReference type="FunCoup" id="A0A3N4L5C0">
    <property type="interactions" value="45"/>
</dbReference>
<dbReference type="GO" id="GO:0043111">
    <property type="term" value="P:replication fork arrest"/>
    <property type="evidence" value="ECO:0007669"/>
    <property type="project" value="TreeGrafter"/>
</dbReference>
<dbReference type="GO" id="GO:0000076">
    <property type="term" value="P:DNA replication checkpoint signaling"/>
    <property type="evidence" value="ECO:0007669"/>
    <property type="project" value="TreeGrafter"/>
</dbReference>
<dbReference type="STRING" id="1392247.A0A3N4L5C0"/>
<gene>
    <name evidence="10" type="ORF">P167DRAFT_516282</name>
</gene>
<evidence type="ECO:0000256" key="8">
    <source>
        <dbReference type="SAM" id="MobiDB-lite"/>
    </source>
</evidence>
<keyword evidence="4" id="KW-0236">DNA replication inhibitor</keyword>
<evidence type="ECO:0000256" key="4">
    <source>
        <dbReference type="ARBA" id="ARBA00022880"/>
    </source>
</evidence>
<comment type="subcellular location">
    <subcellularLocation>
        <location evidence="1">Nucleus</location>
    </subcellularLocation>
</comment>
<organism evidence="10 11">
    <name type="scientific">Morchella conica CCBAS932</name>
    <dbReference type="NCBI Taxonomy" id="1392247"/>
    <lineage>
        <taxon>Eukaryota</taxon>
        <taxon>Fungi</taxon>
        <taxon>Dikarya</taxon>
        <taxon>Ascomycota</taxon>
        <taxon>Pezizomycotina</taxon>
        <taxon>Pezizomycetes</taxon>
        <taxon>Pezizales</taxon>
        <taxon>Morchellaceae</taxon>
        <taxon>Morchella</taxon>
    </lineage>
</organism>
<feature type="region of interest" description="Disordered" evidence="8">
    <location>
        <begin position="567"/>
        <end position="602"/>
    </location>
</feature>
<feature type="compositionally biased region" description="Basic residues" evidence="8">
    <location>
        <begin position="567"/>
        <end position="577"/>
    </location>
</feature>
<dbReference type="Proteomes" id="UP000277580">
    <property type="component" value="Unassembled WGS sequence"/>
</dbReference>
<evidence type="ECO:0000313" key="11">
    <source>
        <dbReference type="Proteomes" id="UP000277580"/>
    </source>
</evidence>
<keyword evidence="11" id="KW-1185">Reference proteome</keyword>
<dbReference type="GO" id="GO:0051321">
    <property type="term" value="P:meiotic cell cycle"/>
    <property type="evidence" value="ECO:0007669"/>
    <property type="project" value="UniProtKB-KW"/>
</dbReference>
<dbReference type="InterPro" id="IPR006906">
    <property type="entry name" value="Timeless_N"/>
</dbReference>
<keyword evidence="6" id="KW-0469">Meiosis</keyword>
<dbReference type="InterPro" id="IPR044998">
    <property type="entry name" value="Timeless"/>
</dbReference>
<evidence type="ECO:0000256" key="7">
    <source>
        <dbReference type="ARBA" id="ARBA00023306"/>
    </source>
</evidence>
<reference evidence="10 11" key="1">
    <citation type="journal article" date="2018" name="Nat. Ecol. Evol.">
        <title>Pezizomycetes genomes reveal the molecular basis of ectomycorrhizal truffle lifestyle.</title>
        <authorList>
            <person name="Murat C."/>
            <person name="Payen T."/>
            <person name="Noel B."/>
            <person name="Kuo A."/>
            <person name="Morin E."/>
            <person name="Chen J."/>
            <person name="Kohler A."/>
            <person name="Krizsan K."/>
            <person name="Balestrini R."/>
            <person name="Da Silva C."/>
            <person name="Montanini B."/>
            <person name="Hainaut M."/>
            <person name="Levati E."/>
            <person name="Barry K.W."/>
            <person name="Belfiori B."/>
            <person name="Cichocki N."/>
            <person name="Clum A."/>
            <person name="Dockter R.B."/>
            <person name="Fauchery L."/>
            <person name="Guy J."/>
            <person name="Iotti M."/>
            <person name="Le Tacon F."/>
            <person name="Lindquist E.A."/>
            <person name="Lipzen A."/>
            <person name="Malagnac F."/>
            <person name="Mello A."/>
            <person name="Molinier V."/>
            <person name="Miyauchi S."/>
            <person name="Poulain J."/>
            <person name="Riccioni C."/>
            <person name="Rubini A."/>
            <person name="Sitrit Y."/>
            <person name="Splivallo R."/>
            <person name="Traeger S."/>
            <person name="Wang M."/>
            <person name="Zifcakova L."/>
            <person name="Wipf D."/>
            <person name="Zambonelli A."/>
            <person name="Paolocci F."/>
            <person name="Nowrousian M."/>
            <person name="Ottonello S."/>
            <person name="Baldrian P."/>
            <person name="Spatafora J.W."/>
            <person name="Henrissat B."/>
            <person name="Nagy L.G."/>
            <person name="Aury J.M."/>
            <person name="Wincker P."/>
            <person name="Grigoriev I.V."/>
            <person name="Bonfante P."/>
            <person name="Martin F.M."/>
        </authorList>
    </citation>
    <scope>NUCLEOTIDE SEQUENCE [LARGE SCALE GENOMIC DNA]</scope>
    <source>
        <strain evidence="10 11">CCBAS932</strain>
    </source>
</reference>
<evidence type="ECO:0000256" key="3">
    <source>
        <dbReference type="ARBA" id="ARBA00021529"/>
    </source>
</evidence>
<protein>
    <recommendedName>
        <fullName evidence="3">Topoisomerase 1-associated factor 1</fullName>
    </recommendedName>
</protein>
<dbReference type="GO" id="GO:0006281">
    <property type="term" value="P:DNA repair"/>
    <property type="evidence" value="ECO:0007669"/>
    <property type="project" value="TreeGrafter"/>
</dbReference>
<dbReference type="EMBL" id="ML119107">
    <property type="protein sequence ID" value="RPB16968.1"/>
    <property type="molecule type" value="Genomic_DNA"/>
</dbReference>
<evidence type="ECO:0000256" key="2">
    <source>
        <dbReference type="ARBA" id="ARBA00008174"/>
    </source>
</evidence>